<dbReference type="Pfam" id="PF00392">
    <property type="entry name" value="GntR"/>
    <property type="match status" value="1"/>
</dbReference>
<dbReference type="Pfam" id="PF07702">
    <property type="entry name" value="UTRA"/>
    <property type="match status" value="1"/>
</dbReference>
<proteinExistence type="predicted"/>
<dbReference type="GO" id="GO:0045892">
    <property type="term" value="P:negative regulation of DNA-templated transcription"/>
    <property type="evidence" value="ECO:0007669"/>
    <property type="project" value="TreeGrafter"/>
</dbReference>
<dbReference type="PANTHER" id="PTHR44846">
    <property type="entry name" value="MANNOSYL-D-GLYCERATE TRANSPORT/METABOLISM SYSTEM REPRESSOR MNGR-RELATED"/>
    <property type="match status" value="1"/>
</dbReference>
<dbReference type="InterPro" id="IPR050679">
    <property type="entry name" value="Bact_HTH_transcr_reg"/>
</dbReference>
<dbReference type="PROSITE" id="PS50949">
    <property type="entry name" value="HTH_GNTR"/>
    <property type="match status" value="1"/>
</dbReference>
<evidence type="ECO:0000256" key="3">
    <source>
        <dbReference type="ARBA" id="ARBA00023163"/>
    </source>
</evidence>
<dbReference type="GO" id="GO:0003700">
    <property type="term" value="F:DNA-binding transcription factor activity"/>
    <property type="evidence" value="ECO:0007669"/>
    <property type="project" value="InterPro"/>
</dbReference>
<keyword evidence="6" id="KW-1185">Reference proteome</keyword>
<dbReference type="InterPro" id="IPR028978">
    <property type="entry name" value="Chorismate_lyase_/UTRA_dom_sf"/>
</dbReference>
<dbReference type="SMART" id="SM00345">
    <property type="entry name" value="HTH_GNTR"/>
    <property type="match status" value="1"/>
</dbReference>
<dbReference type="PANTHER" id="PTHR44846:SF12">
    <property type="entry name" value="HTH-TYPE TRANSCRIPTIONAL REGULATOR TRER"/>
    <property type="match status" value="1"/>
</dbReference>
<dbReference type="InterPro" id="IPR000524">
    <property type="entry name" value="Tscrpt_reg_HTH_GntR"/>
</dbReference>
<dbReference type="GO" id="GO:0003677">
    <property type="term" value="F:DNA binding"/>
    <property type="evidence" value="ECO:0007669"/>
    <property type="project" value="UniProtKB-KW"/>
</dbReference>
<evidence type="ECO:0000256" key="1">
    <source>
        <dbReference type="ARBA" id="ARBA00023015"/>
    </source>
</evidence>
<dbReference type="Gene3D" id="1.10.10.10">
    <property type="entry name" value="Winged helix-like DNA-binding domain superfamily/Winged helix DNA-binding domain"/>
    <property type="match status" value="1"/>
</dbReference>
<dbReference type="InterPro" id="IPR011663">
    <property type="entry name" value="UTRA"/>
</dbReference>
<accession>A0A7G9GNX9</accession>
<name>A0A7G9GNX9_9FIRM</name>
<evidence type="ECO:0000256" key="2">
    <source>
        <dbReference type="ARBA" id="ARBA00023125"/>
    </source>
</evidence>
<keyword evidence="1" id="KW-0805">Transcription regulation</keyword>
<organism evidence="5 6">
    <name type="scientific">[Eubacterium] hominis</name>
    <dbReference type="NCBI Taxonomy" id="2764325"/>
    <lineage>
        <taxon>Bacteria</taxon>
        <taxon>Bacillati</taxon>
        <taxon>Bacillota</taxon>
        <taxon>Erysipelotrichia</taxon>
        <taxon>Erysipelotrichales</taxon>
        <taxon>Erysipelotrichaceae</taxon>
        <taxon>Amedibacillus</taxon>
    </lineage>
</organism>
<dbReference type="CDD" id="cd07377">
    <property type="entry name" value="WHTH_GntR"/>
    <property type="match status" value="1"/>
</dbReference>
<feature type="domain" description="HTH gntR-type" evidence="4">
    <location>
        <begin position="3"/>
        <end position="71"/>
    </location>
</feature>
<dbReference type="SUPFAM" id="SSF46785">
    <property type="entry name" value="Winged helix' DNA-binding domain"/>
    <property type="match status" value="1"/>
</dbReference>
<dbReference type="EMBL" id="CP060636">
    <property type="protein sequence ID" value="QNM12511.1"/>
    <property type="molecule type" value="Genomic_DNA"/>
</dbReference>
<dbReference type="Proteomes" id="UP000515856">
    <property type="component" value="Chromosome"/>
</dbReference>
<protein>
    <submittedName>
        <fullName evidence="5">UTRA domain-containing protein</fullName>
    </submittedName>
</protein>
<sequence>MPKAKFTNIYEALKQNILHGDYNHSHLLPTEEVLTARFQCSRNTVRRAIEKLQDEGYVQSIRGKGVVLLENKAASSFKIDLHNFKGLASIQTYQDVKTATSVLKFQEIVIDDALSETTGFPKGSEVYYLQRLRYFNNEPLVLDINYFLKSIIQNLSVEIAQKSIYDYIEHALHLQVIACRRMIRVEKATALDKELINLRDFDCVGVTLNNAYLDDGKMFEYTESRHAPDHFTFCETVSLKDR</sequence>
<dbReference type="SUPFAM" id="SSF64288">
    <property type="entry name" value="Chorismate lyase-like"/>
    <property type="match status" value="1"/>
</dbReference>
<keyword evidence="3" id="KW-0804">Transcription</keyword>
<dbReference type="RefSeq" id="WP_117452943.1">
    <property type="nucleotide sequence ID" value="NZ_CP060636.1"/>
</dbReference>
<dbReference type="InterPro" id="IPR036390">
    <property type="entry name" value="WH_DNA-bd_sf"/>
</dbReference>
<dbReference type="AlphaFoldDB" id="A0A7G9GNX9"/>
<dbReference type="Gene3D" id="3.40.1410.10">
    <property type="entry name" value="Chorismate lyase-like"/>
    <property type="match status" value="1"/>
</dbReference>
<gene>
    <name evidence="5" type="ORF">H9Q80_00715</name>
</gene>
<keyword evidence="2" id="KW-0238">DNA-binding</keyword>
<dbReference type="KEGG" id="ehn:H9Q80_00715"/>
<dbReference type="InterPro" id="IPR036388">
    <property type="entry name" value="WH-like_DNA-bd_sf"/>
</dbReference>
<evidence type="ECO:0000313" key="6">
    <source>
        <dbReference type="Proteomes" id="UP000515856"/>
    </source>
</evidence>
<evidence type="ECO:0000313" key="5">
    <source>
        <dbReference type="EMBL" id="QNM12511.1"/>
    </source>
</evidence>
<evidence type="ECO:0000259" key="4">
    <source>
        <dbReference type="PROSITE" id="PS50949"/>
    </source>
</evidence>
<dbReference type="SMART" id="SM00866">
    <property type="entry name" value="UTRA"/>
    <property type="match status" value="1"/>
</dbReference>
<reference evidence="5 6" key="1">
    <citation type="submission" date="2020-08" db="EMBL/GenBank/DDBJ databases">
        <authorList>
            <person name="Liu C."/>
            <person name="Sun Q."/>
        </authorList>
    </citation>
    <scope>NUCLEOTIDE SEQUENCE [LARGE SCALE GENOMIC DNA]</scope>
    <source>
        <strain evidence="5 6">NSJ-61</strain>
    </source>
</reference>
<dbReference type="PRINTS" id="PR00035">
    <property type="entry name" value="HTHGNTR"/>
</dbReference>